<dbReference type="Proteomes" id="UP000324222">
    <property type="component" value="Unassembled WGS sequence"/>
</dbReference>
<name>A0A5B7DHI6_PORTR</name>
<evidence type="ECO:0000313" key="1">
    <source>
        <dbReference type="EMBL" id="MPC20565.1"/>
    </source>
</evidence>
<proteinExistence type="predicted"/>
<keyword evidence="2" id="KW-1185">Reference proteome</keyword>
<dbReference type="AlphaFoldDB" id="A0A5B7DHI6"/>
<protein>
    <submittedName>
        <fullName evidence="1">Uncharacterized protein</fullName>
    </submittedName>
</protein>
<sequence length="128" mass="14369">MALQSSFGGQRCVHGGRLTDGEVLSTSREATDDFTVLLLMPTSLSFSAVDRDRFMSPKLGSLPLVRAARMARPRRSSNSFSGLTNMPHLGRQAKYRTPFTEPSFLPFKESETWRKCNTITTVHIFIEK</sequence>
<organism evidence="1 2">
    <name type="scientific">Portunus trituberculatus</name>
    <name type="common">Swimming crab</name>
    <name type="synonym">Neptunus trituberculatus</name>
    <dbReference type="NCBI Taxonomy" id="210409"/>
    <lineage>
        <taxon>Eukaryota</taxon>
        <taxon>Metazoa</taxon>
        <taxon>Ecdysozoa</taxon>
        <taxon>Arthropoda</taxon>
        <taxon>Crustacea</taxon>
        <taxon>Multicrustacea</taxon>
        <taxon>Malacostraca</taxon>
        <taxon>Eumalacostraca</taxon>
        <taxon>Eucarida</taxon>
        <taxon>Decapoda</taxon>
        <taxon>Pleocyemata</taxon>
        <taxon>Brachyura</taxon>
        <taxon>Eubrachyura</taxon>
        <taxon>Portunoidea</taxon>
        <taxon>Portunidae</taxon>
        <taxon>Portuninae</taxon>
        <taxon>Portunus</taxon>
    </lineage>
</organism>
<reference evidence="1 2" key="1">
    <citation type="submission" date="2019-05" db="EMBL/GenBank/DDBJ databases">
        <title>Another draft genome of Portunus trituberculatus and its Hox gene families provides insights of decapod evolution.</title>
        <authorList>
            <person name="Jeong J.-H."/>
            <person name="Song I."/>
            <person name="Kim S."/>
            <person name="Choi T."/>
            <person name="Kim D."/>
            <person name="Ryu S."/>
            <person name="Kim W."/>
        </authorList>
    </citation>
    <scope>NUCLEOTIDE SEQUENCE [LARGE SCALE GENOMIC DNA]</scope>
    <source>
        <tissue evidence="1">Muscle</tissue>
    </source>
</reference>
<accession>A0A5B7DHI6</accession>
<evidence type="ECO:0000313" key="2">
    <source>
        <dbReference type="Proteomes" id="UP000324222"/>
    </source>
</evidence>
<comment type="caution">
    <text evidence="1">The sequence shown here is derived from an EMBL/GenBank/DDBJ whole genome shotgun (WGS) entry which is preliminary data.</text>
</comment>
<gene>
    <name evidence="1" type="ORF">E2C01_013514</name>
</gene>
<dbReference type="EMBL" id="VSRR010000885">
    <property type="protein sequence ID" value="MPC20565.1"/>
    <property type="molecule type" value="Genomic_DNA"/>
</dbReference>